<gene>
    <name evidence="3" type="ORF">TWF506_003307</name>
</gene>
<evidence type="ECO:0000313" key="4">
    <source>
        <dbReference type="Proteomes" id="UP001307849"/>
    </source>
</evidence>
<dbReference type="PANTHER" id="PTHR35040">
    <property type="match status" value="1"/>
</dbReference>
<keyword evidence="2" id="KW-0472">Membrane</keyword>
<feature type="compositionally biased region" description="Basic residues" evidence="1">
    <location>
        <begin position="438"/>
        <end position="457"/>
    </location>
</feature>
<dbReference type="AlphaFoldDB" id="A0AAN8N3R9"/>
<keyword evidence="2" id="KW-0812">Transmembrane</keyword>
<keyword evidence="2" id="KW-1133">Transmembrane helix</keyword>
<proteinExistence type="predicted"/>
<dbReference type="Pfam" id="PF12138">
    <property type="entry name" value="Spherulin4"/>
    <property type="match status" value="1"/>
</dbReference>
<feature type="region of interest" description="Disordered" evidence="1">
    <location>
        <begin position="1"/>
        <end position="29"/>
    </location>
</feature>
<protein>
    <recommendedName>
        <fullName evidence="5">Spherulin 4-like cell surface protein</fullName>
    </recommendedName>
</protein>
<evidence type="ECO:0000256" key="2">
    <source>
        <dbReference type="SAM" id="Phobius"/>
    </source>
</evidence>
<accession>A0AAN8N3R9</accession>
<feature type="region of interest" description="Disordered" evidence="1">
    <location>
        <begin position="425"/>
        <end position="457"/>
    </location>
</feature>
<dbReference type="PANTHER" id="PTHR35040:SF7">
    <property type="entry name" value="FIBRONECTIN TYPE-III DOMAIN-CONTAINING PROTEIN-RELATED"/>
    <property type="match status" value="1"/>
</dbReference>
<name>A0AAN8N3R9_9PEZI</name>
<sequence>MVAPSQSPSPKMLASPRGSIHDEQGSRQQDLQTIENDLFRYVSKQPGNPFPEEYYDQGSKHARKDSGFVKSGATPEEINLYLDQYNRKRCARCTRTWQFNYGLSGILGVVILLVGYLAFQTTRTSHQFSTEVSLPLGKHVGMVQNKFPVIQQRATSDQANIIIPAYFGPEDTTSWGKVISQIKKFHNVLGFTIIINPSNGPGTTDEVTRYATLIESLAKFSNVKIIGYVHQSWGNRDITSDVDTWLSYFPGKLDGFFLDEMPSIKSVKNLSAVQNNNAYIKKKSSSNFRSKNSPLIVQNPGTEVDANFYRLSHKQDVTIILENHDIYLAQWIALERSSAYQNPSGLGMILLTVSDSEIESTVKTMLGYSRYIFATRFAEAQAYTSIASNFGTFVSAVYKYGGTGSTKKIKTTAVRVPTTKVKRPAATKSKLKAQVTKSTKRRFPTAAARRKQTSSRS</sequence>
<comment type="caution">
    <text evidence="3">The sequence shown here is derived from an EMBL/GenBank/DDBJ whole genome shotgun (WGS) entry which is preliminary data.</text>
</comment>
<evidence type="ECO:0000313" key="3">
    <source>
        <dbReference type="EMBL" id="KAK6502732.1"/>
    </source>
</evidence>
<dbReference type="EMBL" id="JAVHJM010000011">
    <property type="protein sequence ID" value="KAK6502732.1"/>
    <property type="molecule type" value="Genomic_DNA"/>
</dbReference>
<reference evidence="3 4" key="1">
    <citation type="submission" date="2019-10" db="EMBL/GenBank/DDBJ databases">
        <authorList>
            <person name="Palmer J.M."/>
        </authorList>
    </citation>
    <scope>NUCLEOTIDE SEQUENCE [LARGE SCALE GENOMIC DNA]</scope>
    <source>
        <strain evidence="3 4">TWF506</strain>
    </source>
</reference>
<evidence type="ECO:0008006" key="5">
    <source>
        <dbReference type="Google" id="ProtNLM"/>
    </source>
</evidence>
<dbReference type="InterPro" id="IPR021986">
    <property type="entry name" value="Spherulin4"/>
</dbReference>
<feature type="transmembrane region" description="Helical" evidence="2">
    <location>
        <begin position="99"/>
        <end position="119"/>
    </location>
</feature>
<organism evidence="3 4">
    <name type="scientific">Arthrobotrys conoides</name>
    <dbReference type="NCBI Taxonomy" id="74498"/>
    <lineage>
        <taxon>Eukaryota</taxon>
        <taxon>Fungi</taxon>
        <taxon>Dikarya</taxon>
        <taxon>Ascomycota</taxon>
        <taxon>Pezizomycotina</taxon>
        <taxon>Orbiliomycetes</taxon>
        <taxon>Orbiliales</taxon>
        <taxon>Orbiliaceae</taxon>
        <taxon>Arthrobotrys</taxon>
    </lineage>
</organism>
<keyword evidence="4" id="KW-1185">Reference proteome</keyword>
<dbReference type="Proteomes" id="UP001307849">
    <property type="component" value="Unassembled WGS sequence"/>
</dbReference>
<evidence type="ECO:0000256" key="1">
    <source>
        <dbReference type="SAM" id="MobiDB-lite"/>
    </source>
</evidence>